<dbReference type="AlphaFoldDB" id="A0A1T5JYR7"/>
<feature type="transmembrane region" description="Helical" evidence="8">
    <location>
        <begin position="222"/>
        <end position="241"/>
    </location>
</feature>
<name>A0A1T5JYR7_9FIRM</name>
<evidence type="ECO:0000256" key="4">
    <source>
        <dbReference type="ARBA" id="ARBA00022692"/>
    </source>
</evidence>
<feature type="transmembrane region" description="Helical" evidence="8">
    <location>
        <begin position="6"/>
        <end position="29"/>
    </location>
</feature>
<evidence type="ECO:0000313" key="9">
    <source>
        <dbReference type="EMBL" id="SKC56494.1"/>
    </source>
</evidence>
<protein>
    <submittedName>
        <fullName evidence="9">Zinc transporter, ZIP family</fullName>
    </submittedName>
</protein>
<feature type="transmembrane region" description="Helical" evidence="8">
    <location>
        <begin position="64"/>
        <end position="87"/>
    </location>
</feature>
<evidence type="ECO:0000256" key="5">
    <source>
        <dbReference type="ARBA" id="ARBA00022833"/>
    </source>
</evidence>
<keyword evidence="6 8" id="KW-1133">Transmembrane helix</keyword>
<keyword evidence="4 8" id="KW-0812">Transmembrane</keyword>
<dbReference type="Pfam" id="PF02535">
    <property type="entry name" value="Zip"/>
    <property type="match status" value="1"/>
</dbReference>
<dbReference type="RefSeq" id="WP_079490495.1">
    <property type="nucleotide sequence ID" value="NZ_FUZT01000003.1"/>
</dbReference>
<evidence type="ECO:0000256" key="8">
    <source>
        <dbReference type="SAM" id="Phobius"/>
    </source>
</evidence>
<feature type="transmembrane region" description="Helical" evidence="8">
    <location>
        <begin position="36"/>
        <end position="58"/>
    </location>
</feature>
<evidence type="ECO:0000256" key="7">
    <source>
        <dbReference type="ARBA" id="ARBA00023136"/>
    </source>
</evidence>
<dbReference type="PANTHER" id="PTHR11040">
    <property type="entry name" value="ZINC/IRON TRANSPORTER"/>
    <property type="match status" value="1"/>
</dbReference>
<evidence type="ECO:0000256" key="2">
    <source>
        <dbReference type="ARBA" id="ARBA00006939"/>
    </source>
</evidence>
<keyword evidence="10" id="KW-1185">Reference proteome</keyword>
<keyword evidence="5" id="KW-0862">Zinc</keyword>
<comment type="similarity">
    <text evidence="2">Belongs to the ZIP transporter (TC 2.A.5) family.</text>
</comment>
<gene>
    <name evidence="9" type="ORF">SAMN02194393_01467</name>
</gene>
<dbReference type="STRING" id="36842.SAMN02194393_01467"/>
<dbReference type="InterPro" id="IPR003689">
    <property type="entry name" value="ZIP"/>
</dbReference>
<evidence type="ECO:0000256" key="1">
    <source>
        <dbReference type="ARBA" id="ARBA00004651"/>
    </source>
</evidence>
<dbReference type="PANTHER" id="PTHR11040:SF211">
    <property type="entry name" value="ZINC TRANSPORTER ZIP11"/>
    <property type="match status" value="1"/>
</dbReference>
<evidence type="ECO:0000256" key="3">
    <source>
        <dbReference type="ARBA" id="ARBA00022475"/>
    </source>
</evidence>
<accession>A0A1T5JYR7</accession>
<feature type="transmembrane region" description="Helical" evidence="8">
    <location>
        <begin position="166"/>
        <end position="187"/>
    </location>
</feature>
<proteinExistence type="inferred from homology"/>
<keyword evidence="3" id="KW-1003">Cell membrane</keyword>
<dbReference type="EMBL" id="FUZT01000003">
    <property type="protein sequence ID" value="SKC56494.1"/>
    <property type="molecule type" value="Genomic_DNA"/>
</dbReference>
<keyword evidence="7 8" id="KW-0472">Membrane</keyword>
<dbReference type="GO" id="GO:0005385">
    <property type="term" value="F:zinc ion transmembrane transporter activity"/>
    <property type="evidence" value="ECO:0007669"/>
    <property type="project" value="TreeGrafter"/>
</dbReference>
<evidence type="ECO:0000256" key="6">
    <source>
        <dbReference type="ARBA" id="ARBA00022989"/>
    </source>
</evidence>
<dbReference type="OrthoDB" id="9787346at2"/>
<sequence>MDNIVHITLTGFLVGVIGTGLGGMLALSLGKPGNRILSLILGFSAGIMLTIVCFDLLPEAFERAKFLIGLAGIIIGVIITIFIDELVRSRRSAKISSNTNLLKMGRLIGLGVALHNFPEGLAIGSGFMATKELGIGISIVIALHNIPEGMSMAAPMRVGGMSRLKSILSTFLVGLPMGIGAFIGAVLGEISGAFIAFCLSFAGGTMLYITCGELIPNSSKLYGGRTSTIGLILGFIVGLFMTKGH</sequence>
<comment type="subcellular location">
    <subcellularLocation>
        <location evidence="1">Cell membrane</location>
        <topology evidence="1">Multi-pass membrane protein</topology>
    </subcellularLocation>
</comment>
<feature type="transmembrane region" description="Helical" evidence="8">
    <location>
        <begin position="193"/>
        <end position="210"/>
    </location>
</feature>
<dbReference type="Proteomes" id="UP000190285">
    <property type="component" value="Unassembled WGS sequence"/>
</dbReference>
<dbReference type="GO" id="GO:0005886">
    <property type="term" value="C:plasma membrane"/>
    <property type="evidence" value="ECO:0007669"/>
    <property type="project" value="UniProtKB-SubCell"/>
</dbReference>
<organism evidence="9 10">
    <name type="scientific">Maledivibacter halophilus</name>
    <dbReference type="NCBI Taxonomy" id="36842"/>
    <lineage>
        <taxon>Bacteria</taxon>
        <taxon>Bacillati</taxon>
        <taxon>Bacillota</taxon>
        <taxon>Clostridia</taxon>
        <taxon>Peptostreptococcales</taxon>
        <taxon>Caminicellaceae</taxon>
        <taxon>Maledivibacter</taxon>
    </lineage>
</organism>
<reference evidence="9 10" key="1">
    <citation type="submission" date="2017-02" db="EMBL/GenBank/DDBJ databases">
        <authorList>
            <person name="Peterson S.W."/>
        </authorList>
    </citation>
    <scope>NUCLEOTIDE SEQUENCE [LARGE SCALE GENOMIC DNA]</scope>
    <source>
        <strain evidence="9 10">M1</strain>
    </source>
</reference>
<evidence type="ECO:0000313" key="10">
    <source>
        <dbReference type="Proteomes" id="UP000190285"/>
    </source>
</evidence>